<dbReference type="EMBL" id="FXUG01000004">
    <property type="protein sequence ID" value="SMP53766.1"/>
    <property type="molecule type" value="Genomic_DNA"/>
</dbReference>
<feature type="domain" description="VWFA" evidence="1">
    <location>
        <begin position="179"/>
        <end position="413"/>
    </location>
</feature>
<accession>A0ABY1PZ70</accession>
<sequence>MKTSPFQNDRSRSRRLGGVTVLLAVVLPMLAILAAFAINAAHIQMVRTELAIASDAAARSAGRTFSEEQTVEAALNAAKATAALNNVNGEPLQLDAATNTLDIEFGESSQNDSYGRFQFSKIPTSQVDGNKLTVSSIRVNAKRSTDSLSGPVRFVFPTVFAKSEFTPSFTSVAMQVDRDISLVLDRSGSMEWKTYDWPDGFSPWSSDAIDAGVDAGQLYWKRGNLKYSSGKNEESYYDYLWEDFLELGDSPNTPWEDLVLAVHAFLNVLDQTPQNEQVSIASYSSSGTLDAWLTHDFEAIKSELATLNTGGSTGIGNGMNQGIRAFDHTNARPFASKTMVVMTDGNHNSGTYPDTVASSLMSNYNMNIQTVTFGSGANQADMREVAEIGQGKHYHADSGDELVGAFEEIANNLPTILTQ</sequence>
<keyword evidence="3" id="KW-1185">Reference proteome</keyword>
<dbReference type="SMART" id="SM00327">
    <property type="entry name" value="VWA"/>
    <property type="match status" value="1"/>
</dbReference>
<evidence type="ECO:0000259" key="1">
    <source>
        <dbReference type="PROSITE" id="PS50234"/>
    </source>
</evidence>
<dbReference type="InterPro" id="IPR028087">
    <property type="entry name" value="Tad_N"/>
</dbReference>
<proteinExistence type="predicted"/>
<gene>
    <name evidence="2" type="ORF">SAMN06265222_104151</name>
</gene>
<protein>
    <submittedName>
        <fullName evidence="2">Flp pilus assembly protein TadG</fullName>
    </submittedName>
</protein>
<dbReference type="Pfam" id="PF00092">
    <property type="entry name" value="VWA"/>
    <property type="match status" value="1"/>
</dbReference>
<evidence type="ECO:0000313" key="3">
    <source>
        <dbReference type="Proteomes" id="UP001158067"/>
    </source>
</evidence>
<dbReference type="SUPFAM" id="SSF53300">
    <property type="entry name" value="vWA-like"/>
    <property type="match status" value="1"/>
</dbReference>
<name>A0ABY1PZ70_9BACT</name>
<organism evidence="2 3">
    <name type="scientific">Neorhodopirellula lusitana</name>
    <dbReference type="NCBI Taxonomy" id="445327"/>
    <lineage>
        <taxon>Bacteria</taxon>
        <taxon>Pseudomonadati</taxon>
        <taxon>Planctomycetota</taxon>
        <taxon>Planctomycetia</taxon>
        <taxon>Pirellulales</taxon>
        <taxon>Pirellulaceae</taxon>
        <taxon>Neorhodopirellula</taxon>
    </lineage>
</organism>
<dbReference type="Proteomes" id="UP001158067">
    <property type="component" value="Unassembled WGS sequence"/>
</dbReference>
<dbReference type="RefSeq" id="WP_283432339.1">
    <property type="nucleotide sequence ID" value="NZ_FXUG01000004.1"/>
</dbReference>
<reference evidence="2 3" key="1">
    <citation type="submission" date="2017-05" db="EMBL/GenBank/DDBJ databases">
        <authorList>
            <person name="Varghese N."/>
            <person name="Submissions S."/>
        </authorList>
    </citation>
    <scope>NUCLEOTIDE SEQUENCE [LARGE SCALE GENOMIC DNA]</scope>
    <source>
        <strain evidence="2 3">DSM 25457</strain>
    </source>
</reference>
<dbReference type="PROSITE" id="PS50234">
    <property type="entry name" value="VWFA"/>
    <property type="match status" value="1"/>
</dbReference>
<dbReference type="Gene3D" id="3.40.50.410">
    <property type="entry name" value="von Willebrand factor, type A domain"/>
    <property type="match status" value="1"/>
</dbReference>
<dbReference type="InterPro" id="IPR002035">
    <property type="entry name" value="VWF_A"/>
</dbReference>
<dbReference type="Pfam" id="PF13400">
    <property type="entry name" value="Tad"/>
    <property type="match status" value="1"/>
</dbReference>
<dbReference type="InterPro" id="IPR036465">
    <property type="entry name" value="vWFA_dom_sf"/>
</dbReference>
<evidence type="ECO:0000313" key="2">
    <source>
        <dbReference type="EMBL" id="SMP53766.1"/>
    </source>
</evidence>
<comment type="caution">
    <text evidence="2">The sequence shown here is derived from an EMBL/GenBank/DDBJ whole genome shotgun (WGS) entry which is preliminary data.</text>
</comment>
<dbReference type="CDD" id="cd00198">
    <property type="entry name" value="vWFA"/>
    <property type="match status" value="1"/>
</dbReference>